<evidence type="ECO:0000313" key="2">
    <source>
        <dbReference type="Proteomes" id="UP000192900"/>
    </source>
</evidence>
<keyword evidence="2" id="KW-1185">Reference proteome</keyword>
<dbReference type="SUPFAM" id="SSF51197">
    <property type="entry name" value="Clavaminate synthase-like"/>
    <property type="match status" value="1"/>
</dbReference>
<name>A0A1W6B7U7_9GAMM</name>
<protein>
    <recommendedName>
        <fullName evidence="3">Phytanoyl-CoA dioxygenase</fullName>
    </recommendedName>
</protein>
<proteinExistence type="predicted"/>
<gene>
    <name evidence="1" type="ORF">B1H58_14820</name>
</gene>
<dbReference type="RefSeq" id="WP_085071231.1">
    <property type="nucleotide sequence ID" value="NZ_CP019706.1"/>
</dbReference>
<accession>A0A1W6B7U7</accession>
<organism evidence="1 2">
    <name type="scientific">Pantoea alhagi</name>
    <dbReference type="NCBI Taxonomy" id="1891675"/>
    <lineage>
        <taxon>Bacteria</taxon>
        <taxon>Pseudomonadati</taxon>
        <taxon>Pseudomonadota</taxon>
        <taxon>Gammaproteobacteria</taxon>
        <taxon>Enterobacterales</taxon>
        <taxon>Erwiniaceae</taxon>
        <taxon>Pantoea</taxon>
    </lineage>
</organism>
<dbReference type="KEGG" id="palh:B1H58_14820"/>
<evidence type="ECO:0008006" key="3">
    <source>
        <dbReference type="Google" id="ProtNLM"/>
    </source>
</evidence>
<reference evidence="1 2" key="1">
    <citation type="submission" date="2017-02" db="EMBL/GenBank/DDBJ databases">
        <title>Complete genome sequence of the drought resistance-promoting endophyte Pantoea alhagi LTYR-11Z.</title>
        <authorList>
            <person name="Zhang L."/>
        </authorList>
    </citation>
    <scope>NUCLEOTIDE SEQUENCE [LARGE SCALE GENOMIC DNA]</scope>
    <source>
        <strain evidence="1 2">LTYR-11Z</strain>
    </source>
</reference>
<sequence>MSFVTNIDPNNVPRLLEEIENQGYAVLENVVTDEGLARFRDWIDEVSAEAGKGYHAIFGDVEKIDHTPLARLSEDADFRQLMQRMAEKSLARRLADQNILAVLRCVQGESGKKKSNSFHYDASVITALLPIEIPQEGKARGDLLLFPNLRPFRSSVIFNVLEKSLMQNRLSRYLLMKAIKQRLVKPMTLYLKPGNIYFFHGYRTFHANGPCDPAFRRATALFHFGDPHHGSTLTRSIVRVNRLLAK</sequence>
<dbReference type="OrthoDB" id="4732009at2"/>
<evidence type="ECO:0000313" key="1">
    <source>
        <dbReference type="EMBL" id="ARJ43175.1"/>
    </source>
</evidence>
<dbReference type="Gene3D" id="2.60.120.620">
    <property type="entry name" value="q2cbj1_9rhob like domain"/>
    <property type="match status" value="1"/>
</dbReference>
<dbReference type="AlphaFoldDB" id="A0A1W6B7U7"/>
<dbReference type="EMBL" id="CP019706">
    <property type="protein sequence ID" value="ARJ43175.1"/>
    <property type="molecule type" value="Genomic_DNA"/>
</dbReference>
<dbReference type="Proteomes" id="UP000192900">
    <property type="component" value="Chromosome"/>
</dbReference>